<comment type="caution">
    <text evidence="2">The sequence shown here is derived from an EMBL/GenBank/DDBJ whole genome shotgun (WGS) entry which is preliminary data.</text>
</comment>
<feature type="transmembrane region" description="Helical" evidence="1">
    <location>
        <begin position="311"/>
        <end position="331"/>
    </location>
</feature>
<keyword evidence="1" id="KW-1133">Transmembrane helix</keyword>
<evidence type="ECO:0000256" key="1">
    <source>
        <dbReference type="SAM" id="Phobius"/>
    </source>
</evidence>
<feature type="transmembrane region" description="Helical" evidence="1">
    <location>
        <begin position="103"/>
        <end position="126"/>
    </location>
</feature>
<feature type="transmembrane region" description="Helical" evidence="1">
    <location>
        <begin position="179"/>
        <end position="206"/>
    </location>
</feature>
<feature type="transmembrane region" description="Helical" evidence="1">
    <location>
        <begin position="376"/>
        <end position="395"/>
    </location>
</feature>
<name>A0ABU5CIR1_9BACI</name>
<evidence type="ECO:0000313" key="2">
    <source>
        <dbReference type="EMBL" id="MDY0406234.1"/>
    </source>
</evidence>
<dbReference type="Pfam" id="PF05975">
    <property type="entry name" value="EcsB"/>
    <property type="match status" value="1"/>
</dbReference>
<dbReference type="EMBL" id="JAROCA020000001">
    <property type="protein sequence ID" value="MDY0406234.1"/>
    <property type="molecule type" value="Genomic_DNA"/>
</dbReference>
<dbReference type="InterPro" id="IPR010288">
    <property type="entry name" value="EcsB_ABC"/>
</dbReference>
<dbReference type="PIRSF" id="PIRSF037259">
    <property type="entry name" value="EcsB_ABC"/>
    <property type="match status" value="1"/>
</dbReference>
<proteinExistence type="predicted"/>
<gene>
    <name evidence="2" type="ORF">P5G51_013300</name>
</gene>
<evidence type="ECO:0000313" key="3">
    <source>
        <dbReference type="Proteomes" id="UP001228376"/>
    </source>
</evidence>
<keyword evidence="1" id="KW-0812">Transmembrane</keyword>
<feature type="transmembrane region" description="Helical" evidence="1">
    <location>
        <begin position="286"/>
        <end position="305"/>
    </location>
</feature>
<protein>
    <submittedName>
        <fullName evidence="2">ABC transporter permease</fullName>
    </submittedName>
</protein>
<sequence>MFDAGEFFKHRFSAHLKETSRYLKYIFNGHIAVAMLFFISALAFYYQRWLAELPENFPTALIIGILFAAVATYSPVRTMLQEADLVFILPAEHKMGIYFRNTLIYSFVIQLYLVLLAAAMLGPLYFATFANRQGSMYLLLLLVLLIFKAWNLLANWWMLRIRDKNIRTAEQCVRFLLNFAVFYFAVDGFMELASIATILFISLCLWDWRTSKQQFGLNWNLLVEKDIHRMQTFYRIANMFTDVPHLKTKVKKRQWLTSLVSKNIPLRRKATFDYLYRITFVRSGDYFGMYVRLIIIGGLLIWYVPNMWMKIIFAILFLYMSIFQMMSLYQHHRTIVWLDIYPVEKNVRQQSLLKWLMQLAMLQVILFAVLLAVLGVYTACAVVFVGGSVFSYIFVQGYIKRKITAVN</sequence>
<feature type="transmembrane region" description="Helical" evidence="1">
    <location>
        <begin position="138"/>
        <end position="159"/>
    </location>
</feature>
<keyword evidence="3" id="KW-1185">Reference proteome</keyword>
<dbReference type="Proteomes" id="UP001228376">
    <property type="component" value="Unassembled WGS sequence"/>
</dbReference>
<accession>A0ABU5CIR1</accession>
<feature type="transmembrane region" description="Helical" evidence="1">
    <location>
        <begin position="25"/>
        <end position="45"/>
    </location>
</feature>
<dbReference type="RefSeq" id="WP_306066733.1">
    <property type="nucleotide sequence ID" value="NZ_JAROCA020000001.1"/>
</dbReference>
<organism evidence="2 3">
    <name type="scientific">Tigheibacillus jepli</name>
    <dbReference type="NCBI Taxonomy" id="3035914"/>
    <lineage>
        <taxon>Bacteria</taxon>
        <taxon>Bacillati</taxon>
        <taxon>Bacillota</taxon>
        <taxon>Bacilli</taxon>
        <taxon>Bacillales</taxon>
        <taxon>Bacillaceae</taxon>
        <taxon>Tigheibacillus</taxon>
    </lineage>
</organism>
<keyword evidence="1" id="KW-0472">Membrane</keyword>
<feature type="transmembrane region" description="Helical" evidence="1">
    <location>
        <begin position="57"/>
        <end position="76"/>
    </location>
</feature>
<reference evidence="2 3" key="1">
    <citation type="submission" date="2023-10" db="EMBL/GenBank/DDBJ databases">
        <title>179-bfca-hs.</title>
        <authorList>
            <person name="Miliotis G."/>
            <person name="Sengupta P."/>
            <person name="Hameed A."/>
            <person name="Chuvochina M."/>
            <person name="Mcdonagh F."/>
            <person name="Simpson A.C."/>
            <person name="Singh N.K."/>
            <person name="Rekha P.D."/>
            <person name="Raman K."/>
            <person name="Hugenholtz P."/>
            <person name="Venkateswaran K."/>
        </authorList>
    </citation>
    <scope>NUCLEOTIDE SEQUENCE [LARGE SCALE GENOMIC DNA]</scope>
    <source>
        <strain evidence="2 3">179-BFC-A-HS</strain>
    </source>
</reference>